<dbReference type="Proteomes" id="UP001501772">
    <property type="component" value="Unassembled WGS sequence"/>
</dbReference>
<keyword evidence="2" id="KW-0732">Signal</keyword>
<keyword evidence="1" id="KW-1133">Transmembrane helix</keyword>
<gene>
    <name evidence="3" type="ORF">GCM10022289_03870</name>
</gene>
<feature type="signal peptide" evidence="2">
    <location>
        <begin position="1"/>
        <end position="20"/>
    </location>
</feature>
<name>A0ABP8B3L4_9SPHI</name>
<proteinExistence type="predicted"/>
<keyword evidence="4" id="KW-1185">Reference proteome</keyword>
<organism evidence="3 4">
    <name type="scientific">Pedobacter jeongneungensis</name>
    <dbReference type="NCBI Taxonomy" id="947309"/>
    <lineage>
        <taxon>Bacteria</taxon>
        <taxon>Pseudomonadati</taxon>
        <taxon>Bacteroidota</taxon>
        <taxon>Sphingobacteriia</taxon>
        <taxon>Sphingobacteriales</taxon>
        <taxon>Sphingobacteriaceae</taxon>
        <taxon>Pedobacter</taxon>
    </lineage>
</organism>
<sequence>MLKILCFAFILLFISICASAQTGCLVLNYDSPDYSKVFNAVSSGTVYKTGNGVNFVLYEGVCGPHTYVSISGSSQGTCTLLGDSMHTGQIYTVSQTFQAPCGLPLDDYDVLLLVFAAIMGAVMLRNKPLILFKSLF</sequence>
<comment type="caution">
    <text evidence="3">The sequence shown here is derived from an EMBL/GenBank/DDBJ whole genome shotgun (WGS) entry which is preliminary data.</text>
</comment>
<evidence type="ECO:0000256" key="1">
    <source>
        <dbReference type="SAM" id="Phobius"/>
    </source>
</evidence>
<feature type="chain" id="PRO_5045589566" evidence="2">
    <location>
        <begin position="21"/>
        <end position="136"/>
    </location>
</feature>
<dbReference type="EMBL" id="BAABBY010000001">
    <property type="protein sequence ID" value="GAA4197121.1"/>
    <property type="molecule type" value="Genomic_DNA"/>
</dbReference>
<protein>
    <submittedName>
        <fullName evidence="3">Uncharacterized protein</fullName>
    </submittedName>
</protein>
<keyword evidence="1" id="KW-0472">Membrane</keyword>
<evidence type="ECO:0000256" key="2">
    <source>
        <dbReference type="SAM" id="SignalP"/>
    </source>
</evidence>
<evidence type="ECO:0000313" key="4">
    <source>
        <dbReference type="Proteomes" id="UP001501772"/>
    </source>
</evidence>
<evidence type="ECO:0000313" key="3">
    <source>
        <dbReference type="EMBL" id="GAA4197121.1"/>
    </source>
</evidence>
<feature type="transmembrane region" description="Helical" evidence="1">
    <location>
        <begin position="108"/>
        <end position="124"/>
    </location>
</feature>
<reference evidence="4" key="1">
    <citation type="journal article" date="2019" name="Int. J. Syst. Evol. Microbiol.">
        <title>The Global Catalogue of Microorganisms (GCM) 10K type strain sequencing project: providing services to taxonomists for standard genome sequencing and annotation.</title>
        <authorList>
            <consortium name="The Broad Institute Genomics Platform"/>
            <consortium name="The Broad Institute Genome Sequencing Center for Infectious Disease"/>
            <person name="Wu L."/>
            <person name="Ma J."/>
        </authorList>
    </citation>
    <scope>NUCLEOTIDE SEQUENCE [LARGE SCALE GENOMIC DNA]</scope>
    <source>
        <strain evidence="4">JCM 17626</strain>
    </source>
</reference>
<keyword evidence="1" id="KW-0812">Transmembrane</keyword>
<accession>A0ABP8B3L4</accession>
<dbReference type="RefSeq" id="WP_344848941.1">
    <property type="nucleotide sequence ID" value="NZ_BAABBY010000001.1"/>
</dbReference>